<comment type="caution">
    <text evidence="1">The sequence shown here is derived from an EMBL/GenBank/DDBJ whole genome shotgun (WGS) entry which is preliminary data.</text>
</comment>
<dbReference type="Proteomes" id="UP001375539">
    <property type="component" value="Unassembled WGS sequence"/>
</dbReference>
<name>A0ACC6QN63_9ACTN</name>
<reference evidence="1" key="1">
    <citation type="submission" date="2024-03" db="EMBL/GenBank/DDBJ databases">
        <title>Novel Streptomyces species of biotechnological and ecological value are a feature of Machair soil.</title>
        <authorList>
            <person name="Prole J.R."/>
            <person name="Goodfellow M."/>
            <person name="Allenby N."/>
            <person name="Ward A.C."/>
        </authorList>
    </citation>
    <scope>NUCLEOTIDE SEQUENCE</scope>
    <source>
        <strain evidence="1">MS1.AVA.4</strain>
    </source>
</reference>
<dbReference type="EMBL" id="JBBKAI010000002">
    <property type="protein sequence ID" value="MEJ8659705.1"/>
    <property type="molecule type" value="Genomic_DNA"/>
</dbReference>
<dbReference type="EC" id="3.4.21.-" evidence="1"/>
<sequence>MLWNRPMLWSAVAVLTAATACAAPSHSATPHPAAEPRQRAEGPSPQTSAVPSGGLRSVGVLLDGEDHWCTASVVDSPRGNVVATAAHCVFEYGTYASGFSFAPGFHGGGKGSAPYGTWKVAAIQVDDRWRKDEDDTTDYAFLTLEPDARGRQVQDVVGAAEPDWSSKPSRRVTVVGYPNPEHNPANRPITCTTDARHDADQPARMVRIECQGFWDGTSGSPWLADYVDPGRPGRVIGVLSGGDTDTESTAVLFGARARALYDKAAHVPVKSTAH</sequence>
<evidence type="ECO:0000313" key="1">
    <source>
        <dbReference type="EMBL" id="MEJ8659705.1"/>
    </source>
</evidence>
<protein>
    <submittedName>
        <fullName evidence="1">Trypsin-like serine protease</fullName>
        <ecNumber evidence="1">3.4.21.-</ecNumber>
    </submittedName>
</protein>
<organism evidence="1 2">
    <name type="scientific">Streptomyces pratisoli</name>
    <dbReference type="NCBI Taxonomy" id="3139917"/>
    <lineage>
        <taxon>Bacteria</taxon>
        <taxon>Bacillati</taxon>
        <taxon>Actinomycetota</taxon>
        <taxon>Actinomycetes</taxon>
        <taxon>Kitasatosporales</taxon>
        <taxon>Streptomycetaceae</taxon>
        <taxon>Streptomyces</taxon>
    </lineage>
</organism>
<keyword evidence="2" id="KW-1185">Reference proteome</keyword>
<accession>A0ACC6QN63</accession>
<keyword evidence="1" id="KW-0378">Hydrolase</keyword>
<proteinExistence type="predicted"/>
<gene>
    <name evidence="1" type="ORF">WKI58_24800</name>
</gene>
<evidence type="ECO:0000313" key="2">
    <source>
        <dbReference type="Proteomes" id="UP001375539"/>
    </source>
</evidence>